<dbReference type="AlphaFoldDB" id="A0A6C0IXG7"/>
<evidence type="ECO:0000313" key="1">
    <source>
        <dbReference type="EMBL" id="QHT97762.1"/>
    </source>
</evidence>
<name>A0A6C0IXG7_9ZZZZ</name>
<dbReference type="EMBL" id="MN740283">
    <property type="protein sequence ID" value="QHT97762.1"/>
    <property type="molecule type" value="Genomic_DNA"/>
</dbReference>
<protein>
    <submittedName>
        <fullName evidence="1">Uncharacterized protein</fullName>
    </submittedName>
</protein>
<organism evidence="1">
    <name type="scientific">viral metagenome</name>
    <dbReference type="NCBI Taxonomy" id="1070528"/>
    <lineage>
        <taxon>unclassified sequences</taxon>
        <taxon>metagenomes</taxon>
        <taxon>organismal metagenomes</taxon>
    </lineage>
</organism>
<accession>A0A6C0IXG7</accession>
<proteinExistence type="predicted"/>
<reference evidence="1" key="1">
    <citation type="journal article" date="2020" name="Nature">
        <title>Giant virus diversity and host interactions through global metagenomics.</title>
        <authorList>
            <person name="Schulz F."/>
            <person name="Roux S."/>
            <person name="Paez-Espino D."/>
            <person name="Jungbluth S."/>
            <person name="Walsh D.A."/>
            <person name="Denef V.J."/>
            <person name="McMahon K.D."/>
            <person name="Konstantinidis K.T."/>
            <person name="Eloe-Fadrosh E.A."/>
            <person name="Kyrpides N.C."/>
            <person name="Woyke T."/>
        </authorList>
    </citation>
    <scope>NUCLEOTIDE SEQUENCE</scope>
    <source>
        <strain evidence="1">GVMAG-M-3300025572-1</strain>
    </source>
</reference>
<sequence>MSLGFRITSQVSRLLNEYERLGERKVALLCFEEPDLRQPLPAILICRSYFCRIVDRLMIPLPT</sequence>